<feature type="domain" description="Radical SAM core" evidence="7">
    <location>
        <begin position="104"/>
        <end position="324"/>
    </location>
</feature>
<protein>
    <submittedName>
        <fullName evidence="8">Radical SAM protein</fullName>
    </submittedName>
</protein>
<keyword evidence="4" id="KW-0479">Metal-binding</keyword>
<dbReference type="AlphaFoldDB" id="A0A429G4C8"/>
<dbReference type="PANTHER" id="PTHR11228:SF7">
    <property type="entry name" value="PQQA PEPTIDE CYCLASE"/>
    <property type="match status" value="1"/>
</dbReference>
<dbReference type="FunFam" id="3.20.20.70:FF:000325">
    <property type="entry name" value="Radical SAM domain protein"/>
    <property type="match status" value="1"/>
</dbReference>
<dbReference type="InterPro" id="IPR007197">
    <property type="entry name" value="rSAM"/>
</dbReference>
<dbReference type="Pfam" id="PF04055">
    <property type="entry name" value="Radical_SAM"/>
    <property type="match status" value="1"/>
</dbReference>
<dbReference type="RefSeq" id="WP_125741884.1">
    <property type="nucleotide sequence ID" value="NZ_RCOR01000026.1"/>
</dbReference>
<keyword evidence="2" id="KW-0004">4Fe-4S</keyword>
<dbReference type="PROSITE" id="PS51918">
    <property type="entry name" value="RADICAL_SAM"/>
    <property type="match status" value="1"/>
</dbReference>
<dbReference type="GO" id="GO:0046872">
    <property type="term" value="F:metal ion binding"/>
    <property type="evidence" value="ECO:0007669"/>
    <property type="project" value="UniProtKB-KW"/>
</dbReference>
<dbReference type="InterPro" id="IPR058240">
    <property type="entry name" value="rSAM_sf"/>
</dbReference>
<evidence type="ECO:0000256" key="1">
    <source>
        <dbReference type="ARBA" id="ARBA00001966"/>
    </source>
</evidence>
<dbReference type="PANTHER" id="PTHR11228">
    <property type="entry name" value="RADICAL SAM DOMAIN PROTEIN"/>
    <property type="match status" value="1"/>
</dbReference>
<dbReference type="SFLD" id="SFLDG01387">
    <property type="entry name" value="BtrN-like_SPASM_domain_contain"/>
    <property type="match status" value="1"/>
</dbReference>
<dbReference type="EMBL" id="RCOR01000026">
    <property type="protein sequence ID" value="RSN68638.1"/>
    <property type="molecule type" value="Genomic_DNA"/>
</dbReference>
<dbReference type="CDD" id="cd21123">
    <property type="entry name" value="SPASM_MftC-like"/>
    <property type="match status" value="1"/>
</dbReference>
<dbReference type="Gene3D" id="3.20.20.70">
    <property type="entry name" value="Aldolase class I"/>
    <property type="match status" value="1"/>
</dbReference>
<dbReference type="InterPro" id="IPR013785">
    <property type="entry name" value="Aldolase_TIM"/>
</dbReference>
<dbReference type="SMART" id="SM00729">
    <property type="entry name" value="Elp3"/>
    <property type="match status" value="1"/>
</dbReference>
<evidence type="ECO:0000256" key="4">
    <source>
        <dbReference type="ARBA" id="ARBA00022723"/>
    </source>
</evidence>
<keyword evidence="3" id="KW-0949">S-adenosyl-L-methionine</keyword>
<dbReference type="InterPro" id="IPR034391">
    <property type="entry name" value="AdoMet-like_SPASM_containing"/>
</dbReference>
<dbReference type="GO" id="GO:0006783">
    <property type="term" value="P:heme biosynthetic process"/>
    <property type="evidence" value="ECO:0007669"/>
    <property type="project" value="TreeGrafter"/>
</dbReference>
<dbReference type="CDD" id="cd01335">
    <property type="entry name" value="Radical_SAM"/>
    <property type="match status" value="1"/>
</dbReference>
<dbReference type="NCBIfam" id="TIGR04085">
    <property type="entry name" value="rSAM_more_4Fe4S"/>
    <property type="match status" value="1"/>
</dbReference>
<comment type="caution">
    <text evidence="8">The sequence shown here is derived from an EMBL/GenBank/DDBJ whole genome shotgun (WGS) entry which is preliminary data.</text>
</comment>
<sequence>MANDINVNELILDIRRILGNGLTRRFIKMIGKPLDIVKILSIYAGLEDPSSAKERVLSEMISYILSKSADKFGFDESVLKERLKDPYMRRGIANILLGIAYYGITRPQRLYSPFMVVWDFTKRCNLSCLHCYANASYLPPPDELNLEERLSVLSQLDEAGVAAISFSGGEPLIVPDFWEVARRAAQAGMYISIATNGTLIKPEVARRLKEIGVRYVEVSLDSPNPESHDSFRGIRGAWERSVEGIKNAKSAGMDVGIAMTITKKNYREVADMIKLAKELGVDRFIAFNFIPTGRGKDIVEYDLSPKERMEVLELLYSELSNGFQAFSTSPIYAIVSLKHVDKGGKLTPTHFAELAIPEEYMSMGFALAEFLGGCGAGRIYCSIEHNGDIQPCVFMPIVVGNVLRDGFLKVWQENELLNKLRDRDYSGYACSTCGYRYICGGCRARALAYYNDPLGPDPSCEFNEKLWDELRAISISH</sequence>
<name>A0A429G4C8_9CREN</name>
<evidence type="ECO:0000259" key="7">
    <source>
        <dbReference type="PROSITE" id="PS51918"/>
    </source>
</evidence>
<keyword evidence="5" id="KW-0408">Iron</keyword>
<dbReference type="GO" id="GO:0003824">
    <property type="term" value="F:catalytic activity"/>
    <property type="evidence" value="ECO:0007669"/>
    <property type="project" value="InterPro"/>
</dbReference>
<organism evidence="8 9">
    <name type="scientific">Candidatus Korarchaeum cryptofilum</name>
    <dbReference type="NCBI Taxonomy" id="498846"/>
    <lineage>
        <taxon>Archaea</taxon>
        <taxon>Thermoproteota</taxon>
        <taxon>Candidatus Korarchaeia</taxon>
        <taxon>Candidatus Korarchaeales</taxon>
        <taxon>Candidatus Korarchaeaceae</taxon>
        <taxon>Candidatus Korarchaeum</taxon>
    </lineage>
</organism>
<evidence type="ECO:0000313" key="9">
    <source>
        <dbReference type="Proteomes" id="UP000278149"/>
    </source>
</evidence>
<accession>A0A429G4C8</accession>
<dbReference type="SFLD" id="SFLDG01386">
    <property type="entry name" value="main_SPASM_domain-containing"/>
    <property type="match status" value="1"/>
</dbReference>
<gene>
    <name evidence="8" type="ORF">D9Q81_05575</name>
</gene>
<dbReference type="GO" id="GO:0051536">
    <property type="term" value="F:iron-sulfur cluster binding"/>
    <property type="evidence" value="ECO:0007669"/>
    <property type="project" value="UniProtKB-KW"/>
</dbReference>
<evidence type="ECO:0000256" key="2">
    <source>
        <dbReference type="ARBA" id="ARBA00022485"/>
    </source>
</evidence>
<evidence type="ECO:0000313" key="8">
    <source>
        <dbReference type="EMBL" id="RSN68638.1"/>
    </source>
</evidence>
<dbReference type="Pfam" id="PF13186">
    <property type="entry name" value="SPASM"/>
    <property type="match status" value="1"/>
</dbReference>
<keyword evidence="6" id="KW-0411">Iron-sulfur</keyword>
<dbReference type="InterPro" id="IPR023885">
    <property type="entry name" value="4Fe4S-binding_SPASM_dom"/>
</dbReference>
<dbReference type="Proteomes" id="UP000278149">
    <property type="component" value="Unassembled WGS sequence"/>
</dbReference>
<evidence type="ECO:0000256" key="3">
    <source>
        <dbReference type="ARBA" id="ARBA00022691"/>
    </source>
</evidence>
<reference evidence="8 9" key="1">
    <citation type="submission" date="2018-10" db="EMBL/GenBank/DDBJ databases">
        <title>Co-occurring genomic capacity for anaerobic methane metabolism and dissimilatory sulfite reduction discovered in the Korarchaeota.</title>
        <authorList>
            <person name="Mckay L.J."/>
            <person name="Dlakic M."/>
            <person name="Fields M.W."/>
            <person name="Delmont T.O."/>
            <person name="Eren A.M."/>
            <person name="Jay Z.J."/>
            <person name="Klingelsmith K.B."/>
            <person name="Rusch D.B."/>
            <person name="Inskeep W.P."/>
        </authorList>
    </citation>
    <scope>NUCLEOTIDE SEQUENCE [LARGE SCALE GENOMIC DNA]</scope>
    <source>
        <strain evidence="8 9">WS</strain>
    </source>
</reference>
<evidence type="ECO:0000256" key="6">
    <source>
        <dbReference type="ARBA" id="ARBA00023014"/>
    </source>
</evidence>
<dbReference type="InterPro" id="IPR006638">
    <property type="entry name" value="Elp3/MiaA/NifB-like_rSAM"/>
</dbReference>
<comment type="cofactor">
    <cofactor evidence="1">
        <name>[4Fe-4S] cluster</name>
        <dbReference type="ChEBI" id="CHEBI:49883"/>
    </cofactor>
</comment>
<proteinExistence type="predicted"/>
<dbReference type="SFLD" id="SFLDS00029">
    <property type="entry name" value="Radical_SAM"/>
    <property type="match status" value="1"/>
</dbReference>
<evidence type="ECO:0000256" key="5">
    <source>
        <dbReference type="ARBA" id="ARBA00023004"/>
    </source>
</evidence>
<dbReference type="InterPro" id="IPR050377">
    <property type="entry name" value="Radical_SAM_PqqE_MftC-like"/>
</dbReference>
<dbReference type="SFLD" id="SFLDG01067">
    <property type="entry name" value="SPASM/twitch_domain_containing"/>
    <property type="match status" value="1"/>
</dbReference>
<dbReference type="SUPFAM" id="SSF102114">
    <property type="entry name" value="Radical SAM enzymes"/>
    <property type="match status" value="1"/>
</dbReference>